<dbReference type="GO" id="GO:0042823">
    <property type="term" value="P:pyridoxal phosphate biosynthetic process"/>
    <property type="evidence" value="ECO:0007669"/>
    <property type="project" value="InterPro"/>
</dbReference>
<gene>
    <name evidence="8" type="ORF">TGP89_281490</name>
</gene>
<dbReference type="Gene3D" id="3.40.50.880">
    <property type="match status" value="1"/>
</dbReference>
<feature type="compositionally biased region" description="Polar residues" evidence="7">
    <location>
        <begin position="271"/>
        <end position="284"/>
    </location>
</feature>
<dbReference type="PROSITE" id="PS51130">
    <property type="entry name" value="PDXT_SNO_2"/>
    <property type="match status" value="1"/>
</dbReference>
<evidence type="ECO:0000256" key="6">
    <source>
        <dbReference type="ARBA" id="ARBA00049534"/>
    </source>
</evidence>
<dbReference type="SUPFAM" id="SSF52317">
    <property type="entry name" value="Class I glutamine amidotransferase-like"/>
    <property type="match status" value="1"/>
</dbReference>
<dbReference type="GO" id="GO:0016740">
    <property type="term" value="F:transferase activity"/>
    <property type="evidence" value="ECO:0007669"/>
    <property type="project" value="UniProtKB-KW"/>
</dbReference>
<dbReference type="AlphaFoldDB" id="A0A086J8U0"/>
<reference evidence="8 9" key="1">
    <citation type="submission" date="2014-03" db="EMBL/GenBank/DDBJ databases">
        <authorList>
            <person name="Sibley D."/>
            <person name="Venepally P."/>
            <person name="Karamycheva S."/>
            <person name="Hadjithomas M."/>
            <person name="Khan A."/>
            <person name="Brunk B."/>
            <person name="Roos D."/>
            <person name="Caler E."/>
            <person name="Lorenzi H."/>
        </authorList>
    </citation>
    <scope>NUCLEOTIDE SEQUENCE [LARGE SCALE GENOMIC DNA]</scope>
    <source>
        <strain evidence="9">p89</strain>
    </source>
</reference>
<comment type="similarity">
    <text evidence="1">Belongs to the glutaminase PdxT/SNO family.</text>
</comment>
<dbReference type="GO" id="GO:0008614">
    <property type="term" value="P:pyridoxine metabolic process"/>
    <property type="evidence" value="ECO:0007669"/>
    <property type="project" value="TreeGrafter"/>
</dbReference>
<dbReference type="NCBIfam" id="TIGR03800">
    <property type="entry name" value="PLP_synth_Pdx2"/>
    <property type="match status" value="1"/>
</dbReference>
<dbReference type="VEuPathDB" id="ToxoDB:TGP89_281490"/>
<dbReference type="PROSITE" id="PS51273">
    <property type="entry name" value="GATASE_TYPE_1"/>
    <property type="match status" value="1"/>
</dbReference>
<feature type="compositionally biased region" description="Polar residues" evidence="7">
    <location>
        <begin position="248"/>
        <end position="257"/>
    </location>
</feature>
<name>A0A086J8U0_TOXGO</name>
<evidence type="ECO:0000256" key="1">
    <source>
        <dbReference type="ARBA" id="ARBA00008345"/>
    </source>
</evidence>
<dbReference type="GO" id="GO:1903600">
    <property type="term" value="C:glutaminase complex"/>
    <property type="evidence" value="ECO:0007669"/>
    <property type="project" value="TreeGrafter"/>
</dbReference>
<proteinExistence type="inferred from homology"/>
<accession>A0A086J8U0</accession>
<organism evidence="8 9">
    <name type="scientific">Toxoplasma gondii p89</name>
    <dbReference type="NCBI Taxonomy" id="943119"/>
    <lineage>
        <taxon>Eukaryota</taxon>
        <taxon>Sar</taxon>
        <taxon>Alveolata</taxon>
        <taxon>Apicomplexa</taxon>
        <taxon>Conoidasida</taxon>
        <taxon>Coccidia</taxon>
        <taxon>Eucoccidiorida</taxon>
        <taxon>Eimeriorina</taxon>
        <taxon>Sarcocystidae</taxon>
        <taxon>Toxoplasma</taxon>
    </lineage>
</organism>
<evidence type="ECO:0000256" key="7">
    <source>
        <dbReference type="SAM" id="MobiDB-lite"/>
    </source>
</evidence>
<evidence type="ECO:0000256" key="3">
    <source>
        <dbReference type="ARBA" id="ARBA00022801"/>
    </source>
</evidence>
<dbReference type="EC" id="3.5.1.2" evidence="2"/>
<comment type="catalytic activity">
    <reaction evidence="6">
        <text>L-glutamine + H2O = L-glutamate + NH4(+)</text>
        <dbReference type="Rhea" id="RHEA:15889"/>
        <dbReference type="ChEBI" id="CHEBI:15377"/>
        <dbReference type="ChEBI" id="CHEBI:28938"/>
        <dbReference type="ChEBI" id="CHEBI:29985"/>
        <dbReference type="ChEBI" id="CHEBI:58359"/>
        <dbReference type="EC" id="3.5.1.2"/>
    </reaction>
</comment>
<dbReference type="InterPro" id="IPR021196">
    <property type="entry name" value="PdxT/SNO_CS"/>
</dbReference>
<dbReference type="OrthoDB" id="2039at2759"/>
<dbReference type="Proteomes" id="UP000028828">
    <property type="component" value="Unassembled WGS sequence"/>
</dbReference>
<dbReference type="GO" id="GO:0004359">
    <property type="term" value="F:glutaminase activity"/>
    <property type="evidence" value="ECO:0007669"/>
    <property type="project" value="UniProtKB-EC"/>
</dbReference>
<evidence type="ECO:0000313" key="8">
    <source>
        <dbReference type="EMBL" id="KFG28558.1"/>
    </source>
</evidence>
<dbReference type="GO" id="GO:0016829">
    <property type="term" value="F:lyase activity"/>
    <property type="evidence" value="ECO:0007669"/>
    <property type="project" value="UniProtKB-KW"/>
</dbReference>
<protein>
    <recommendedName>
        <fullName evidence="2">glutaminase</fullName>
        <ecNumber evidence="2">3.5.1.2</ecNumber>
    </recommendedName>
</protein>
<dbReference type="PANTHER" id="PTHR31559">
    <property type="entry name" value="PYRIDOXAL 5'-PHOSPHATE SYNTHASE SUBUNIT SNO"/>
    <property type="match status" value="1"/>
</dbReference>
<keyword evidence="8" id="KW-0808">Transferase</keyword>
<dbReference type="Pfam" id="PF01174">
    <property type="entry name" value="SNO"/>
    <property type="match status" value="2"/>
</dbReference>
<feature type="region of interest" description="Disordered" evidence="7">
    <location>
        <begin position="238"/>
        <end position="284"/>
    </location>
</feature>
<keyword evidence="4 8" id="KW-0315">Glutamine amidotransferase</keyword>
<keyword evidence="5" id="KW-0456">Lyase</keyword>
<dbReference type="InterPro" id="IPR029062">
    <property type="entry name" value="Class_I_gatase-like"/>
</dbReference>
<dbReference type="EMBL" id="AEYI02002345">
    <property type="protein sequence ID" value="KFG28558.1"/>
    <property type="molecule type" value="Genomic_DNA"/>
</dbReference>
<evidence type="ECO:0000256" key="4">
    <source>
        <dbReference type="ARBA" id="ARBA00022962"/>
    </source>
</evidence>
<dbReference type="InterPro" id="IPR002161">
    <property type="entry name" value="PdxT/SNO"/>
</dbReference>
<comment type="caution">
    <text evidence="8">The sequence shown here is derived from an EMBL/GenBank/DDBJ whole genome shotgun (WGS) entry which is preliminary data.</text>
</comment>
<dbReference type="GO" id="GO:0005829">
    <property type="term" value="C:cytosol"/>
    <property type="evidence" value="ECO:0007669"/>
    <property type="project" value="TreeGrafter"/>
</dbReference>
<evidence type="ECO:0000256" key="5">
    <source>
        <dbReference type="ARBA" id="ARBA00023239"/>
    </source>
</evidence>
<dbReference type="PANTHER" id="PTHR31559:SF0">
    <property type="entry name" value="PYRIDOXAL 5'-PHOSPHATE SYNTHASE SUBUNIT SNO1-RELATED"/>
    <property type="match status" value="1"/>
</dbReference>
<evidence type="ECO:0000256" key="2">
    <source>
        <dbReference type="ARBA" id="ARBA00012918"/>
    </source>
</evidence>
<sequence>MGEERPVCLGVLALQGAFFDHIKSFKRLNLGTRLRLTLVKKPADLEEIDALVIPGGESTAMRIIAGEEMMSALQAFVHEKKKPVWGTCAGCILLSNTVCTLETSSSPSASEIRETPSDDGYGDFIGGAAVRTCRNFFGRQVDSFEAPLRAVGRLKIAADGMHAICIRAPAIVDVSPEVEVLAYIDLPGRHTSVIAAAAHGPLLLTIFHPELTNDTRLHAFFLDNFVFPALGRASSAKATKREVEASGARNSEPSVSFPNGERRVSERAQAAQDTKSPQLGIRSS</sequence>
<keyword evidence="3" id="KW-0378">Hydrolase</keyword>
<dbReference type="PROSITE" id="PS01236">
    <property type="entry name" value="PDXT_SNO_1"/>
    <property type="match status" value="1"/>
</dbReference>
<evidence type="ECO:0000313" key="9">
    <source>
        <dbReference type="Proteomes" id="UP000028828"/>
    </source>
</evidence>